<feature type="transmembrane region" description="Helical" evidence="1">
    <location>
        <begin position="94"/>
        <end position="123"/>
    </location>
</feature>
<dbReference type="InterPro" id="IPR024529">
    <property type="entry name" value="ECF_trnsprt_substrate-spec"/>
</dbReference>
<feature type="transmembrane region" description="Helical" evidence="1">
    <location>
        <begin position="129"/>
        <end position="149"/>
    </location>
</feature>
<accession>A0A832VMQ2</accession>
<dbReference type="GO" id="GO:0022857">
    <property type="term" value="F:transmembrane transporter activity"/>
    <property type="evidence" value="ECO:0007669"/>
    <property type="project" value="InterPro"/>
</dbReference>
<keyword evidence="1" id="KW-1133">Transmembrane helix</keyword>
<protein>
    <submittedName>
        <fullName evidence="2">ECF transporter S component</fullName>
    </submittedName>
</protein>
<dbReference type="Gene3D" id="1.10.1760.20">
    <property type="match status" value="1"/>
</dbReference>
<feature type="transmembrane region" description="Helical" evidence="1">
    <location>
        <begin position="200"/>
        <end position="222"/>
    </location>
</feature>
<evidence type="ECO:0000313" key="2">
    <source>
        <dbReference type="EMBL" id="HIH69511.1"/>
    </source>
</evidence>
<dbReference type="Proteomes" id="UP000600363">
    <property type="component" value="Unassembled WGS sequence"/>
</dbReference>
<feature type="transmembrane region" description="Helical" evidence="1">
    <location>
        <begin position="33"/>
        <end position="54"/>
    </location>
</feature>
<gene>
    <name evidence="2" type="ORF">HA299_02650</name>
</gene>
<keyword evidence="1" id="KW-0812">Transmembrane</keyword>
<sequence>MIRKSHLLLMAALLLGLFDIVIPTVSMELSRGITSSWSLVSLAIVVLVIGAFLLEFEEKELSAKHISLIAMLGTISAVSRVPFATLPGVQPCTYLVICSGIVFGPIAGFMVGAVTAAVSNIFLGQGPWTVFQILGWGLAGLTSGVLFGIGKPLRYSRVFLVGYGVMWGYLFGFIMNVWHWVTYIYPLTWKTLLFTQATSIWFDTMHALGNAVFMLFLAPKTIAMLERYRRRFEVHILNEG</sequence>
<dbReference type="Pfam" id="PF12822">
    <property type="entry name" value="ECF_trnsprt"/>
    <property type="match status" value="1"/>
</dbReference>
<organism evidence="2 3">
    <name type="scientific">Methermicoccus shengliensis</name>
    <dbReference type="NCBI Taxonomy" id="660064"/>
    <lineage>
        <taxon>Archaea</taxon>
        <taxon>Methanobacteriati</taxon>
        <taxon>Methanobacteriota</taxon>
        <taxon>Stenosarchaea group</taxon>
        <taxon>Methanomicrobia</taxon>
        <taxon>Methanosarcinales</taxon>
        <taxon>Methermicoccaceae</taxon>
        <taxon>Methermicoccus</taxon>
    </lineage>
</organism>
<feature type="transmembrane region" description="Helical" evidence="1">
    <location>
        <begin position="158"/>
        <end position="180"/>
    </location>
</feature>
<comment type="caution">
    <text evidence="2">The sequence shown here is derived from an EMBL/GenBank/DDBJ whole genome shotgun (WGS) entry which is preliminary data.</text>
</comment>
<dbReference type="InterPro" id="IPR017196">
    <property type="entry name" value="ECF_substrate-spec_UCP037395"/>
</dbReference>
<reference evidence="2" key="1">
    <citation type="journal article" date="2020" name="bioRxiv">
        <title>A rank-normalized archaeal taxonomy based on genome phylogeny resolves widespread incomplete and uneven classifications.</title>
        <authorList>
            <person name="Rinke C."/>
            <person name="Chuvochina M."/>
            <person name="Mussig A.J."/>
            <person name="Chaumeil P.-A."/>
            <person name="Waite D.W."/>
            <person name="Whitman W.B."/>
            <person name="Parks D.H."/>
            <person name="Hugenholtz P."/>
        </authorList>
    </citation>
    <scope>NUCLEOTIDE SEQUENCE</scope>
    <source>
        <strain evidence="2">UBA12518</strain>
    </source>
</reference>
<dbReference type="EMBL" id="DUIH01000011">
    <property type="protein sequence ID" value="HIH69511.1"/>
    <property type="molecule type" value="Genomic_DNA"/>
</dbReference>
<dbReference type="AlphaFoldDB" id="A0A832VMQ2"/>
<evidence type="ECO:0000313" key="3">
    <source>
        <dbReference type="Proteomes" id="UP000600363"/>
    </source>
</evidence>
<dbReference type="PIRSF" id="PIRSF037395">
    <property type="entry name" value="UCP037395_ABCper"/>
    <property type="match status" value="1"/>
</dbReference>
<dbReference type="RefSeq" id="WP_052353311.1">
    <property type="nucleotide sequence ID" value="NZ_DUIH01000011.1"/>
</dbReference>
<evidence type="ECO:0000256" key="1">
    <source>
        <dbReference type="SAM" id="Phobius"/>
    </source>
</evidence>
<keyword evidence="1" id="KW-0472">Membrane</keyword>
<proteinExistence type="predicted"/>
<name>A0A832VMQ2_9EURY</name>